<sequence>MHRDPDPITEVDLAAYVDEQLSSARRIEVEAHLAARPAEAARVMAELRTRDELRLALRAQPLPVSVPTNAIAGRLERSLRNRAVMRRAARAAALVALLGAGWVAHAEFNALSVRQSVASAPPPAFVADALRAHSTSALRAEMVSQPESAVFDPAEILSATAIRVPDLPTGWAVRDVQVFPSTFGSSLEMAVSSPEFGPLSLFAVRPGSFDVVPSSAVTQGEETAAYWQVGEVAYALISTGAGRQALEREARRIEASLH</sequence>
<protein>
    <submittedName>
        <fullName evidence="1">Anti-sigma factor</fullName>
    </submittedName>
</protein>
<dbReference type="EMBL" id="CP113520">
    <property type="protein sequence ID" value="WAJ29759.1"/>
    <property type="molecule type" value="Genomic_DNA"/>
</dbReference>
<organism evidence="1 2">
    <name type="scientific">Antarcticirhabdus aurantiaca</name>
    <dbReference type="NCBI Taxonomy" id="2606717"/>
    <lineage>
        <taxon>Bacteria</taxon>
        <taxon>Pseudomonadati</taxon>
        <taxon>Pseudomonadota</taxon>
        <taxon>Alphaproteobacteria</taxon>
        <taxon>Hyphomicrobiales</taxon>
        <taxon>Aurantimonadaceae</taxon>
        <taxon>Antarcticirhabdus</taxon>
    </lineage>
</organism>
<gene>
    <name evidence="1" type="ORF">OXU80_05920</name>
</gene>
<evidence type="ECO:0000313" key="2">
    <source>
        <dbReference type="Proteomes" id="UP001163223"/>
    </source>
</evidence>
<proteinExistence type="predicted"/>
<dbReference type="Proteomes" id="UP001163223">
    <property type="component" value="Chromosome"/>
</dbReference>
<accession>A0ACD4NS52</accession>
<reference evidence="1" key="1">
    <citation type="submission" date="2022-11" db="EMBL/GenBank/DDBJ databases">
        <title>beta-Carotene-producing bacterium, Jeongeuplla avenae sp. nov., alleviates the salt stress of Arabidopsis seedlings.</title>
        <authorList>
            <person name="Jiang L."/>
            <person name="Lee J."/>
        </authorList>
    </citation>
    <scope>NUCLEOTIDE SEQUENCE</scope>
    <source>
        <strain evidence="1">DY_R2A_6</strain>
    </source>
</reference>
<keyword evidence="2" id="KW-1185">Reference proteome</keyword>
<name>A0ACD4NS52_9HYPH</name>
<evidence type="ECO:0000313" key="1">
    <source>
        <dbReference type="EMBL" id="WAJ29759.1"/>
    </source>
</evidence>